<evidence type="ECO:0000259" key="21">
    <source>
        <dbReference type="PROSITE" id="PS51189"/>
    </source>
</evidence>
<evidence type="ECO:0000256" key="12">
    <source>
        <dbReference type="ARBA" id="ARBA00023204"/>
    </source>
</evidence>
<dbReference type="GO" id="GO:0005524">
    <property type="term" value="F:ATP binding"/>
    <property type="evidence" value="ECO:0007669"/>
    <property type="project" value="UniProtKB-KW"/>
</dbReference>
<dbReference type="PROSITE" id="PS51190">
    <property type="entry name" value="FATC"/>
    <property type="match status" value="1"/>
</dbReference>
<evidence type="ECO:0000313" key="24">
    <source>
        <dbReference type="Proteomes" id="UP000094336"/>
    </source>
</evidence>
<dbReference type="GO" id="GO:0006281">
    <property type="term" value="P:DNA repair"/>
    <property type="evidence" value="ECO:0007669"/>
    <property type="project" value="UniProtKB-KW"/>
</dbReference>
<evidence type="ECO:0000256" key="16">
    <source>
        <dbReference type="ARBA" id="ARBA00030459"/>
    </source>
</evidence>
<reference evidence="24" key="1">
    <citation type="submission" date="2016-05" db="EMBL/GenBank/DDBJ databases">
        <title>Comparative genomics of biotechnologically important yeasts.</title>
        <authorList>
            <consortium name="DOE Joint Genome Institute"/>
            <person name="Riley R."/>
            <person name="Haridas S."/>
            <person name="Wolfe K.H."/>
            <person name="Lopes M.R."/>
            <person name="Hittinger C.T."/>
            <person name="Goker M."/>
            <person name="Salamov A."/>
            <person name="Wisecaver J."/>
            <person name="Long T.M."/>
            <person name="Aerts A.L."/>
            <person name="Barry K."/>
            <person name="Choi C."/>
            <person name="Clum A."/>
            <person name="Coughlan A.Y."/>
            <person name="Deshpande S."/>
            <person name="Douglass A.P."/>
            <person name="Hanson S.J."/>
            <person name="Klenk H.-P."/>
            <person name="Labutti K."/>
            <person name="Lapidus A."/>
            <person name="Lindquist E."/>
            <person name="Lipzen A."/>
            <person name="Meier-Kolthoff J.P."/>
            <person name="Ohm R.A."/>
            <person name="Otillar R.P."/>
            <person name="Pangilinan J."/>
            <person name="Peng Y."/>
            <person name="Rokas A."/>
            <person name="Rosa C.A."/>
            <person name="Scheuner C."/>
            <person name="Sibirny A.A."/>
            <person name="Slot J.C."/>
            <person name="Stielow J.B."/>
            <person name="Sun H."/>
            <person name="Kurtzman C.P."/>
            <person name="Blackwell M."/>
            <person name="Grigoriev I.V."/>
            <person name="Jeffries T.W."/>
        </authorList>
    </citation>
    <scope>NUCLEOTIDE SEQUENCE [LARGE SCALE GENOMIC DNA]</scope>
    <source>
        <strain evidence="24">NRRL Y-12698</strain>
    </source>
</reference>
<evidence type="ECO:0000256" key="15">
    <source>
        <dbReference type="ARBA" id="ARBA00029679"/>
    </source>
</evidence>
<evidence type="ECO:0000256" key="5">
    <source>
        <dbReference type="ARBA" id="ARBA00022527"/>
    </source>
</evidence>
<keyword evidence="13" id="KW-0539">Nucleus</keyword>
<dbReference type="InterPro" id="IPR050517">
    <property type="entry name" value="DDR_Repair_Kinase"/>
</dbReference>
<dbReference type="OrthoDB" id="381190at2759"/>
<dbReference type="GO" id="GO:0005634">
    <property type="term" value="C:nucleus"/>
    <property type="evidence" value="ECO:0007669"/>
    <property type="project" value="UniProtKB-SubCell"/>
</dbReference>
<dbReference type="Proteomes" id="UP000094336">
    <property type="component" value="Unassembled WGS sequence"/>
</dbReference>
<dbReference type="SUPFAM" id="SSF48371">
    <property type="entry name" value="ARM repeat"/>
    <property type="match status" value="1"/>
</dbReference>
<dbReference type="Pfam" id="PF02260">
    <property type="entry name" value="FATC"/>
    <property type="match status" value="1"/>
</dbReference>
<dbReference type="Pfam" id="PF25385">
    <property type="entry name" value="HEAT_MEC1_N"/>
    <property type="match status" value="1"/>
</dbReference>
<dbReference type="GO" id="GO:0000077">
    <property type="term" value="P:DNA damage checkpoint signaling"/>
    <property type="evidence" value="ECO:0007669"/>
    <property type="project" value="TreeGrafter"/>
</dbReference>
<dbReference type="Pfam" id="PF08064">
    <property type="entry name" value="UME"/>
    <property type="match status" value="1"/>
</dbReference>
<dbReference type="PANTHER" id="PTHR11139:SF125">
    <property type="entry name" value="SERINE_THREONINE-PROTEIN KINASE MEC1"/>
    <property type="match status" value="1"/>
</dbReference>
<dbReference type="InterPro" id="IPR003152">
    <property type="entry name" value="FATC_dom"/>
</dbReference>
<evidence type="ECO:0000256" key="7">
    <source>
        <dbReference type="ARBA" id="ARBA00022741"/>
    </source>
</evidence>
<evidence type="ECO:0000256" key="3">
    <source>
        <dbReference type="ARBA" id="ARBA00012513"/>
    </source>
</evidence>
<dbReference type="CDD" id="cd00892">
    <property type="entry name" value="PIKKc_ATR"/>
    <property type="match status" value="1"/>
</dbReference>
<evidence type="ECO:0000313" key="23">
    <source>
        <dbReference type="EMBL" id="ODQ80362.1"/>
    </source>
</evidence>
<keyword evidence="6" id="KW-0808">Transferase</keyword>
<keyword evidence="5" id="KW-0723">Serine/threonine-protein kinase</keyword>
<dbReference type="Gene3D" id="1.10.1070.11">
    <property type="entry name" value="Phosphatidylinositol 3-/4-kinase, catalytic domain"/>
    <property type="match status" value="1"/>
</dbReference>
<dbReference type="Pfam" id="PF23593">
    <property type="entry name" value="HEAT_ATR"/>
    <property type="match status" value="1"/>
</dbReference>
<dbReference type="Pfam" id="PF02259">
    <property type="entry name" value="FAT"/>
    <property type="match status" value="1"/>
</dbReference>
<dbReference type="SUPFAM" id="SSF56112">
    <property type="entry name" value="Protein kinase-like (PK-like)"/>
    <property type="match status" value="1"/>
</dbReference>
<keyword evidence="8" id="KW-0227">DNA damage</keyword>
<evidence type="ECO:0000256" key="18">
    <source>
        <dbReference type="ARBA" id="ARBA00047899"/>
    </source>
</evidence>
<dbReference type="PANTHER" id="PTHR11139">
    <property type="entry name" value="ATAXIA TELANGIECTASIA MUTATED ATM -RELATED"/>
    <property type="match status" value="1"/>
</dbReference>
<organism evidence="23 24">
    <name type="scientific">Babjeviella inositovora NRRL Y-12698</name>
    <dbReference type="NCBI Taxonomy" id="984486"/>
    <lineage>
        <taxon>Eukaryota</taxon>
        <taxon>Fungi</taxon>
        <taxon>Dikarya</taxon>
        <taxon>Ascomycota</taxon>
        <taxon>Saccharomycotina</taxon>
        <taxon>Pichiomycetes</taxon>
        <taxon>Serinales incertae sedis</taxon>
        <taxon>Babjeviella</taxon>
    </lineage>
</organism>
<keyword evidence="7" id="KW-0547">Nucleotide-binding</keyword>
<dbReference type="SMART" id="SM00146">
    <property type="entry name" value="PI3Kc"/>
    <property type="match status" value="1"/>
</dbReference>
<evidence type="ECO:0000256" key="10">
    <source>
        <dbReference type="ARBA" id="ARBA00022840"/>
    </source>
</evidence>
<comment type="similarity">
    <text evidence="2">Belongs to the PI3/PI4-kinase family. ATM subfamily.</text>
</comment>
<sequence length="2380" mass="266525">MPTILTPTRQDYINKLFVKIINLSPGDELSEEHAVQILNTLSGQLARIPPDDAIFTQTAARQVLVRMFVLITTILERKPELLLKKDKVATLPTPRPGSALPFQVLAECMLPFLAACDAVASQCRKHLLALFALVSHHHPAHRAQLTVYLVADLLEQRLTVLLLPATLARLYAFRAELRVTGELFTLVTDADFRMHRVPHLAVQPGARWELLGRKLWYLLQHFDANFTHVDARGEPAAADQFVGRAKARYLAGLVANSLADARDYALVLVGPDPLPLISEMVFQGVSYPVLRSEIIVSVFKILAHARLQDQDGGESCRVRQFAASFNVEHFLAMEAYSDGQEMAKMLAIIRHVLKDCLSEYEEYQTDGEDGNMEGVAALVSTPFGDAEIDSHAQALLRLVGPTLVAHQVAHLLEDPSLVEALTHTALKDVLEAWVLRAELELGEASQLGLVRAIGNFLCLYSENYDLVRRLCVRCEEGNPNRLAMDTAIDTAMRVLLEIIKTAEHDPVMTAAVLLTLTKLFTAYTPAVSISAISPPIQPAKASTQAANASTDASTLAVASTLYRYVFSALTSPVREARVLAAHLVPLLLAGVDDNADLRALSDVLGSITYRDQPHLAEVIIMTWGGVAASVDGDGLLLALCMLVDFMGSSNPYHQTMAFHQLRAVSLHRGKKAPYQLLSPFWPVISFMVVKTMHQGSRVLLERVSELVALSPRLLLQRTAPYTVAHALTMYKCDVLQEIALACDKSKFQLTWEWKDRCLAKLLMDWDAVDEHRIMTVLRNACPEYTAEFEAGGNKLDCMITVNTAVWEVLKFYADNDPEDASDALSGKVVQRIRTALTFLAGKYGTYHGSDSLLLFFRTNILGVVQNFSEAINDTKGTQPMLEKERALCAIECMVQLCGDAVVPALPQINTCLQASMEVPRLTIRALQCWTALVRTLKDKDLTSLVHSILGIVLEKWDGFARECRREATGVLRLIFAREHLVQRGGFLSYMFTLASFPDLIDVYGKQNLLLKQKQNKLSAAYDLLEDICKRAGNDNAYVVSLALKDLFNYLRQYQLEFHDIYLRKKTFRHKLVPSLVSTLLAVADRYKTAHGDLATRAAECLGQIGFLDPTRFEAPESAARSQLIIVEDFADKNELTYFLLRFVNDVLVKRFWAASEPHTQLFLAYAMQEYLKRMGLDDAAVAAVAGAKKESEAAGSGMVWRIWNTFDDTAQSILTPLLSSRYTIKKSAHELGSYPFFSVGERHATWLRAFTLDMLRRGDPAHTDDSNAQHIFFVCTFLVKDTDLTVCRHILPYAVLHMVVTGDAATRANIRAELVLILQTDLAALHHHSDIDNMKSFLETVFAIMDYLKKWVAEANRYLKRGKLVDRAKIRVVEELVDSIPKDLLAKRSAQAGSFERAILYLEQCWASLPALDGKTDEALEHLQSESVAGLNLVQTLQSMYASIDDVDALNGVLTSFTTQTLDDKLLQFKYNDNWKMAQESYEALAHDADTAKSFENSSRLLESFNKHALYNRTLSSLDNRLTALADDAFPRAWVNYGLEAALHSGEEPTLRKWAFVADSVAPLRDPLSLTMYNVAQALVALGTGDVAALRLHLRAGYRSAGAGLSRAKDVSALANKPFFTLLHAIHDIDELVLTTHAKFDNSRRSLSARLANVGDDFSTNWQLLSMRKVTELLAKRAYVDADVADIWLTMARVSRKHARFDLSTKALMNAMVVKHPKTDLENAEMLWAQGDHPKALKLIETLRGDTNGAARDRAAVQLMYTQWLDVSSSSNTTTIVQEFARAIELDNVWEESYFHLAKYCNKVLDATRALPVERTAREDFSGEFEKKVVHNYGRAILCGPKYLYEALPKLVTIWLDFAAAFRDVPKTFERQRKEIADKRGASLYSILQDISAILARVPAFYWYTVFPQILSRICHPSEETRNLLVKIAATVASEYPKHALWSILAQAKSVLNDRLERGREVLNAVARATPAKSLAHAKQLFDLLFAVTDLVLPKEARKCSLRDAGFPHALLPCAELVAPLKQNFTVTLPASPAAVKNHTPFPQTSTVTFARVEDQADVITSLQRPKRLFYTGSDGRRYSMLCKKDDVRKDSKFMDLTVVLNRMLTANYECAKRKLEIETYAVVSLNEDHGIIEWVDNVKPLRTLIADKLKSLGHAYNYGKIGKMLAALLPFAERRVHFVEIIAEYPVVLPHWFWEQFLDPVAWYRARSRYARSCAVMSMVCYVLGIGDRHGENLLFRHTGALMHVDFDCIFEKGLTLAVPEVVPFRLTANMVAALGISGVEGTFRRLAELAMLLIRENETTLMNHLESFIYDPIMDWTRKGKGKNTPDQAMRTIRRKIRGVLDREGLPMSVQGQVEHIVQEATSVDKLCNMYHGWMPYM</sequence>
<keyword evidence="11" id="KW-0156">Chromatin regulator</keyword>
<feature type="domain" description="FAT" evidence="21">
    <location>
        <begin position="1384"/>
        <end position="1950"/>
    </location>
</feature>
<dbReference type="InterPro" id="IPR058681">
    <property type="entry name" value="HEAT_MEC1_N"/>
</dbReference>
<dbReference type="InterPro" id="IPR016024">
    <property type="entry name" value="ARM-type_fold"/>
</dbReference>
<evidence type="ECO:0000256" key="8">
    <source>
        <dbReference type="ARBA" id="ARBA00022763"/>
    </source>
</evidence>
<evidence type="ECO:0000256" key="4">
    <source>
        <dbReference type="ARBA" id="ARBA00021345"/>
    </source>
</evidence>
<dbReference type="GO" id="GO:0000723">
    <property type="term" value="P:telomere maintenance"/>
    <property type="evidence" value="ECO:0007669"/>
    <property type="project" value="TreeGrafter"/>
</dbReference>
<dbReference type="GO" id="GO:0004674">
    <property type="term" value="F:protein serine/threonine kinase activity"/>
    <property type="evidence" value="ECO:0007669"/>
    <property type="project" value="UniProtKB-KW"/>
</dbReference>
<dbReference type="SMART" id="SM00802">
    <property type="entry name" value="UME"/>
    <property type="match status" value="1"/>
</dbReference>
<gene>
    <name evidence="23" type="ORF">BABINDRAFT_161315</name>
</gene>
<evidence type="ECO:0000256" key="14">
    <source>
        <dbReference type="ARBA" id="ARBA00023254"/>
    </source>
</evidence>
<evidence type="ECO:0000256" key="9">
    <source>
        <dbReference type="ARBA" id="ARBA00022777"/>
    </source>
</evidence>
<dbReference type="PROSITE" id="PS00916">
    <property type="entry name" value="PI3_4_KINASE_2"/>
    <property type="match status" value="1"/>
</dbReference>
<evidence type="ECO:0000259" key="20">
    <source>
        <dbReference type="PROSITE" id="PS50290"/>
    </source>
</evidence>
<dbReference type="InterPro" id="IPR057564">
    <property type="entry name" value="HEAT_ATR"/>
</dbReference>
<accession>A0A1E3QTL4</accession>
<dbReference type="EMBL" id="KV454430">
    <property type="protein sequence ID" value="ODQ80362.1"/>
    <property type="molecule type" value="Genomic_DNA"/>
</dbReference>
<dbReference type="InterPro" id="IPR014009">
    <property type="entry name" value="PIK_FAT"/>
</dbReference>
<dbReference type="Pfam" id="PF25030">
    <property type="entry name" value="M-HEAT_ATR"/>
    <property type="match status" value="1"/>
</dbReference>
<dbReference type="Pfam" id="PF00454">
    <property type="entry name" value="PI3_PI4_kinase"/>
    <property type="match status" value="1"/>
</dbReference>
<dbReference type="InterPro" id="IPR012993">
    <property type="entry name" value="UME"/>
</dbReference>
<dbReference type="GeneID" id="30146594"/>
<keyword evidence="14" id="KW-0469">Meiosis</keyword>
<dbReference type="PROSITE" id="PS51189">
    <property type="entry name" value="FAT"/>
    <property type="match status" value="1"/>
</dbReference>
<evidence type="ECO:0000256" key="2">
    <source>
        <dbReference type="ARBA" id="ARBA00010769"/>
    </source>
</evidence>
<protein>
    <recommendedName>
        <fullName evidence="4">Serine/threonine-protein kinase MEC1</fullName>
        <ecNumber evidence="3">2.7.11.1</ecNumber>
    </recommendedName>
    <alternativeName>
        <fullName evidence="17">ATR homolog</fullName>
    </alternativeName>
    <alternativeName>
        <fullName evidence="16">DNA-damage checkpoint kinase MEC1</fullName>
    </alternativeName>
    <alternativeName>
        <fullName evidence="15">Mitosis entry checkpoint protein 1</fullName>
    </alternativeName>
</protein>
<dbReference type="PROSITE" id="PS50290">
    <property type="entry name" value="PI3_4_KINASE_3"/>
    <property type="match status" value="1"/>
</dbReference>
<feature type="domain" description="FATC" evidence="22">
    <location>
        <begin position="2348"/>
        <end position="2380"/>
    </location>
</feature>
<evidence type="ECO:0000259" key="22">
    <source>
        <dbReference type="PROSITE" id="PS51190"/>
    </source>
</evidence>
<dbReference type="InterPro" id="IPR036940">
    <property type="entry name" value="PI3/4_kinase_cat_sf"/>
</dbReference>
<dbReference type="Gene3D" id="3.30.1010.10">
    <property type="entry name" value="Phosphatidylinositol 3-kinase Catalytic Subunit, Chain A, domain 4"/>
    <property type="match status" value="1"/>
</dbReference>
<proteinExistence type="inferred from homology"/>
<dbReference type="InterPro" id="IPR011009">
    <property type="entry name" value="Kinase-like_dom_sf"/>
</dbReference>
<evidence type="ECO:0000256" key="13">
    <source>
        <dbReference type="ARBA" id="ARBA00023242"/>
    </source>
</evidence>
<keyword evidence="10" id="KW-0067">ATP-binding</keyword>
<dbReference type="RefSeq" id="XP_018985690.1">
    <property type="nucleotide sequence ID" value="XM_019128741.1"/>
</dbReference>
<dbReference type="SMART" id="SM01343">
    <property type="entry name" value="FATC"/>
    <property type="match status" value="1"/>
</dbReference>
<dbReference type="STRING" id="984486.A0A1E3QTL4"/>
<dbReference type="InterPro" id="IPR003151">
    <property type="entry name" value="PIK-rel_kinase_FAT"/>
</dbReference>
<evidence type="ECO:0000256" key="1">
    <source>
        <dbReference type="ARBA" id="ARBA00004123"/>
    </source>
</evidence>
<comment type="subcellular location">
    <subcellularLocation>
        <location evidence="1">Nucleus</location>
    </subcellularLocation>
</comment>
<dbReference type="EC" id="2.7.11.1" evidence="3"/>
<keyword evidence="9" id="KW-0418">Kinase</keyword>
<keyword evidence="12" id="KW-0234">DNA repair</keyword>
<evidence type="ECO:0000256" key="11">
    <source>
        <dbReference type="ARBA" id="ARBA00022853"/>
    </source>
</evidence>
<name>A0A1E3QTL4_9ASCO</name>
<comment type="catalytic activity">
    <reaction evidence="18">
        <text>L-threonyl-[protein] + ATP = O-phospho-L-threonyl-[protein] + ADP + H(+)</text>
        <dbReference type="Rhea" id="RHEA:46608"/>
        <dbReference type="Rhea" id="RHEA-COMP:11060"/>
        <dbReference type="Rhea" id="RHEA-COMP:11605"/>
        <dbReference type="ChEBI" id="CHEBI:15378"/>
        <dbReference type="ChEBI" id="CHEBI:30013"/>
        <dbReference type="ChEBI" id="CHEBI:30616"/>
        <dbReference type="ChEBI" id="CHEBI:61977"/>
        <dbReference type="ChEBI" id="CHEBI:456216"/>
        <dbReference type="EC" id="2.7.11.1"/>
    </reaction>
</comment>
<comment type="catalytic activity">
    <reaction evidence="19">
        <text>L-seryl-[protein] + ATP = O-phospho-L-seryl-[protein] + ADP + H(+)</text>
        <dbReference type="Rhea" id="RHEA:17989"/>
        <dbReference type="Rhea" id="RHEA-COMP:9863"/>
        <dbReference type="Rhea" id="RHEA-COMP:11604"/>
        <dbReference type="ChEBI" id="CHEBI:15378"/>
        <dbReference type="ChEBI" id="CHEBI:29999"/>
        <dbReference type="ChEBI" id="CHEBI:30616"/>
        <dbReference type="ChEBI" id="CHEBI:83421"/>
        <dbReference type="ChEBI" id="CHEBI:456216"/>
        <dbReference type="EC" id="2.7.11.1"/>
    </reaction>
</comment>
<evidence type="ECO:0000256" key="17">
    <source>
        <dbReference type="ARBA" id="ARBA00033001"/>
    </source>
</evidence>
<dbReference type="InterPro" id="IPR018936">
    <property type="entry name" value="PI3/4_kinase_CS"/>
</dbReference>
<dbReference type="GO" id="GO:0005694">
    <property type="term" value="C:chromosome"/>
    <property type="evidence" value="ECO:0007669"/>
    <property type="project" value="TreeGrafter"/>
</dbReference>
<dbReference type="InterPro" id="IPR000403">
    <property type="entry name" value="PI3/4_kinase_cat_dom"/>
</dbReference>
<dbReference type="InterPro" id="IPR056802">
    <property type="entry name" value="ATR-like_M-HEAT"/>
</dbReference>
<feature type="domain" description="PI3K/PI4K catalytic" evidence="20">
    <location>
        <begin position="2053"/>
        <end position="2364"/>
    </location>
</feature>
<keyword evidence="24" id="KW-1185">Reference proteome</keyword>
<evidence type="ECO:0000256" key="19">
    <source>
        <dbReference type="ARBA" id="ARBA00048679"/>
    </source>
</evidence>
<evidence type="ECO:0000256" key="6">
    <source>
        <dbReference type="ARBA" id="ARBA00022679"/>
    </source>
</evidence>